<dbReference type="OrthoDB" id="3789942at2"/>
<dbReference type="Proteomes" id="UP000254134">
    <property type="component" value="Unassembled WGS sequence"/>
</dbReference>
<proteinExistence type="predicted"/>
<gene>
    <name evidence="1" type="ORF">Gocc_0372</name>
</gene>
<dbReference type="RefSeq" id="WP_114794824.1">
    <property type="nucleotide sequence ID" value="NZ_QQZY01000001.1"/>
</dbReference>
<dbReference type="EMBL" id="QQZY01000001">
    <property type="protein sequence ID" value="RDI75953.1"/>
    <property type="molecule type" value="Genomic_DNA"/>
</dbReference>
<reference evidence="1 2" key="1">
    <citation type="submission" date="2018-07" db="EMBL/GenBank/DDBJ databases">
        <title>High-quality-draft genome sequence of Gaiella occulta.</title>
        <authorList>
            <person name="Severino R."/>
            <person name="Froufe H.J.C."/>
            <person name="Rainey F.A."/>
            <person name="Barroso C."/>
            <person name="Albuquerque L."/>
            <person name="Lobo-Da-Cunha A."/>
            <person name="Da Costa M.S."/>
            <person name="Egas C."/>
        </authorList>
    </citation>
    <scope>NUCLEOTIDE SEQUENCE [LARGE SCALE GENOMIC DNA]</scope>
    <source>
        <strain evidence="1 2">F2-233</strain>
    </source>
</reference>
<protein>
    <submittedName>
        <fullName evidence="1">Uncharacterized protein</fullName>
    </submittedName>
</protein>
<evidence type="ECO:0000313" key="2">
    <source>
        <dbReference type="Proteomes" id="UP000254134"/>
    </source>
</evidence>
<sequence length="67" mass="7314">MAETTETPVEQENEQAKVESWRLHVLIEGGFPLPLAERLAASEADLHTCIDLIRQGCSPATAAEILL</sequence>
<accession>A0A7M2Z2G1</accession>
<evidence type="ECO:0000313" key="1">
    <source>
        <dbReference type="EMBL" id="RDI75953.1"/>
    </source>
</evidence>
<dbReference type="AlphaFoldDB" id="A0A7M2Z2G1"/>
<keyword evidence="2" id="KW-1185">Reference proteome</keyword>
<reference evidence="2" key="2">
    <citation type="journal article" date="2019" name="MicrobiologyOpen">
        <title>High-quality draft genome sequence of Gaiella occulta isolated from a 150 meter deep mineral water borehole and comparison with the genome sequences of other deep-branching lineages of the phylum Actinobacteria.</title>
        <authorList>
            <person name="Severino R."/>
            <person name="Froufe H.J.C."/>
            <person name="Barroso C."/>
            <person name="Albuquerque L."/>
            <person name="Lobo-da-Cunha A."/>
            <person name="da Costa M.S."/>
            <person name="Egas C."/>
        </authorList>
    </citation>
    <scope>NUCLEOTIDE SEQUENCE [LARGE SCALE GENOMIC DNA]</scope>
    <source>
        <strain evidence="2">F2-233</strain>
    </source>
</reference>
<name>A0A7M2Z2G1_9ACTN</name>
<organism evidence="1 2">
    <name type="scientific">Gaiella occulta</name>
    <dbReference type="NCBI Taxonomy" id="1002870"/>
    <lineage>
        <taxon>Bacteria</taxon>
        <taxon>Bacillati</taxon>
        <taxon>Actinomycetota</taxon>
        <taxon>Thermoleophilia</taxon>
        <taxon>Gaiellales</taxon>
        <taxon>Gaiellaceae</taxon>
        <taxon>Gaiella</taxon>
    </lineage>
</organism>
<comment type="caution">
    <text evidence="1">The sequence shown here is derived from an EMBL/GenBank/DDBJ whole genome shotgun (WGS) entry which is preliminary data.</text>
</comment>